<feature type="disulfide bond" evidence="1">
    <location>
        <begin position="52"/>
        <end position="69"/>
    </location>
</feature>
<gene>
    <name evidence="4" type="ORF">JD844_026559</name>
</gene>
<evidence type="ECO:0000259" key="3">
    <source>
        <dbReference type="PROSITE" id="PS50026"/>
    </source>
</evidence>
<evidence type="ECO:0000256" key="1">
    <source>
        <dbReference type="PROSITE-ProRule" id="PRU00076"/>
    </source>
</evidence>
<dbReference type="SUPFAM" id="SSF57196">
    <property type="entry name" value="EGF/Laminin"/>
    <property type="match status" value="1"/>
</dbReference>
<dbReference type="PROSITE" id="PS01186">
    <property type="entry name" value="EGF_2"/>
    <property type="match status" value="1"/>
</dbReference>
<feature type="region of interest" description="Disordered" evidence="2">
    <location>
        <begin position="21"/>
        <end position="41"/>
    </location>
</feature>
<reference evidence="4 5" key="1">
    <citation type="journal article" date="2022" name="Gigascience">
        <title>A chromosome-level genome assembly and annotation of the desert horned lizard, Phrynosoma platyrhinos, provides insight into chromosomal rearrangements among reptiles.</title>
        <authorList>
            <person name="Koochekian N."/>
            <person name="Ascanio A."/>
            <person name="Farleigh K."/>
            <person name="Card D.C."/>
            <person name="Schield D.R."/>
            <person name="Castoe T.A."/>
            <person name="Jezkova T."/>
        </authorList>
    </citation>
    <scope>NUCLEOTIDE SEQUENCE [LARGE SCALE GENOMIC DNA]</scope>
    <source>
        <strain evidence="4">NK-2021</strain>
    </source>
</reference>
<keyword evidence="5" id="KW-1185">Reference proteome</keyword>
<organism evidence="4 5">
    <name type="scientific">Phrynosoma platyrhinos</name>
    <name type="common">Desert horned lizard</name>
    <dbReference type="NCBI Taxonomy" id="52577"/>
    <lineage>
        <taxon>Eukaryota</taxon>
        <taxon>Metazoa</taxon>
        <taxon>Chordata</taxon>
        <taxon>Craniata</taxon>
        <taxon>Vertebrata</taxon>
        <taxon>Euteleostomi</taxon>
        <taxon>Lepidosauria</taxon>
        <taxon>Squamata</taxon>
        <taxon>Bifurcata</taxon>
        <taxon>Unidentata</taxon>
        <taxon>Episquamata</taxon>
        <taxon>Toxicofera</taxon>
        <taxon>Iguania</taxon>
        <taxon>Phrynosomatidae</taxon>
        <taxon>Phrynosomatinae</taxon>
        <taxon>Phrynosoma</taxon>
    </lineage>
</organism>
<evidence type="ECO:0000313" key="4">
    <source>
        <dbReference type="EMBL" id="KAH0615918.1"/>
    </source>
</evidence>
<dbReference type="Pfam" id="PF00008">
    <property type="entry name" value="EGF"/>
    <property type="match status" value="1"/>
</dbReference>
<dbReference type="EMBL" id="JAIPUX010005290">
    <property type="protein sequence ID" value="KAH0615918.1"/>
    <property type="molecule type" value="Genomic_DNA"/>
</dbReference>
<evidence type="ECO:0000256" key="2">
    <source>
        <dbReference type="SAM" id="MobiDB-lite"/>
    </source>
</evidence>
<comment type="caution">
    <text evidence="1">Lacks conserved residue(s) required for the propagation of feature annotation.</text>
</comment>
<keyword evidence="1" id="KW-1015">Disulfide bond</keyword>
<comment type="caution">
    <text evidence="4">The sequence shown here is derived from an EMBL/GenBank/DDBJ whole genome shotgun (WGS) entry which is preliminary data.</text>
</comment>
<accession>A0ABQ7SF20</accession>
<keyword evidence="1" id="KW-0245">EGF-like domain</keyword>
<dbReference type="PROSITE" id="PS50026">
    <property type="entry name" value="EGF_3"/>
    <property type="match status" value="1"/>
</dbReference>
<sequence>MLPCKSLACQNYVCFPPKYSVSESATPPTSASTDMTTLSEQDSPVDCPPSYCLNEGSCVYFSILQAFACRCEKGYMGERCSSVTWSGGKSSM</sequence>
<evidence type="ECO:0000313" key="5">
    <source>
        <dbReference type="Proteomes" id="UP000826234"/>
    </source>
</evidence>
<feature type="domain" description="EGF-like" evidence="3">
    <location>
        <begin position="43"/>
        <end position="81"/>
    </location>
</feature>
<dbReference type="Proteomes" id="UP000826234">
    <property type="component" value="Unassembled WGS sequence"/>
</dbReference>
<protein>
    <recommendedName>
        <fullName evidence="3">EGF-like domain-containing protein</fullName>
    </recommendedName>
</protein>
<feature type="disulfide bond" evidence="1">
    <location>
        <begin position="71"/>
        <end position="80"/>
    </location>
</feature>
<dbReference type="PROSITE" id="PS00022">
    <property type="entry name" value="EGF_1"/>
    <property type="match status" value="1"/>
</dbReference>
<dbReference type="InterPro" id="IPR000742">
    <property type="entry name" value="EGF"/>
</dbReference>
<dbReference type="Gene3D" id="2.10.25.10">
    <property type="entry name" value="Laminin"/>
    <property type="match status" value="1"/>
</dbReference>
<name>A0ABQ7SF20_PHRPL</name>
<feature type="compositionally biased region" description="Low complexity" evidence="2">
    <location>
        <begin position="21"/>
        <end position="37"/>
    </location>
</feature>
<proteinExistence type="predicted"/>